<keyword evidence="6" id="KW-0812">Transmembrane</keyword>
<gene>
    <name evidence="7" type="ORF">SAMN05444338_104176</name>
</gene>
<dbReference type="SUPFAM" id="SSF51161">
    <property type="entry name" value="Trimeric LpxA-like enzymes"/>
    <property type="match status" value="1"/>
</dbReference>
<dbReference type="EC" id="2.3.1.30" evidence="5"/>
<dbReference type="Gene3D" id="2.160.10.10">
    <property type="entry name" value="Hexapeptide repeat proteins"/>
    <property type="match status" value="1"/>
</dbReference>
<feature type="transmembrane region" description="Helical" evidence="6">
    <location>
        <begin position="26"/>
        <end position="42"/>
    </location>
</feature>
<dbReference type="GO" id="GO:0005737">
    <property type="term" value="C:cytoplasm"/>
    <property type="evidence" value="ECO:0007669"/>
    <property type="project" value="InterPro"/>
</dbReference>
<evidence type="ECO:0000313" key="7">
    <source>
        <dbReference type="EMBL" id="SDW72884.1"/>
    </source>
</evidence>
<dbReference type="InterPro" id="IPR045304">
    <property type="entry name" value="LbH_SAT"/>
</dbReference>
<evidence type="ECO:0000256" key="3">
    <source>
        <dbReference type="ARBA" id="ARBA00022737"/>
    </source>
</evidence>
<dbReference type="GO" id="GO:0006535">
    <property type="term" value="P:cysteine biosynthetic process from serine"/>
    <property type="evidence" value="ECO:0007669"/>
    <property type="project" value="InterPro"/>
</dbReference>
<comment type="catalytic activity">
    <reaction evidence="5">
        <text>L-serine + acetyl-CoA = O-acetyl-L-serine + CoA</text>
        <dbReference type="Rhea" id="RHEA:24560"/>
        <dbReference type="ChEBI" id="CHEBI:33384"/>
        <dbReference type="ChEBI" id="CHEBI:57287"/>
        <dbReference type="ChEBI" id="CHEBI:57288"/>
        <dbReference type="ChEBI" id="CHEBI:58340"/>
        <dbReference type="EC" id="2.3.1.30"/>
    </reaction>
</comment>
<keyword evidence="3" id="KW-0677">Repeat</keyword>
<dbReference type="PIRSF" id="PIRSF000441">
    <property type="entry name" value="CysE"/>
    <property type="match status" value="1"/>
</dbReference>
<keyword evidence="6" id="KW-1133">Transmembrane helix</keyword>
<evidence type="ECO:0000256" key="2">
    <source>
        <dbReference type="ARBA" id="ARBA00022679"/>
    </source>
</evidence>
<dbReference type="InterPro" id="IPR018357">
    <property type="entry name" value="Hexapep_transf_CS"/>
</dbReference>
<dbReference type="Proteomes" id="UP000198569">
    <property type="component" value="Unassembled WGS sequence"/>
</dbReference>
<keyword evidence="8" id="KW-1185">Reference proteome</keyword>
<dbReference type="InterPro" id="IPR005881">
    <property type="entry name" value="Ser_O-AcTrfase"/>
</dbReference>
<comment type="similarity">
    <text evidence="1 5">Belongs to the transferase hexapeptide repeat family.</text>
</comment>
<accession>A0A1H2VY25</accession>
<evidence type="ECO:0000313" key="8">
    <source>
        <dbReference type="Proteomes" id="UP000198569"/>
    </source>
</evidence>
<dbReference type="STRING" id="229203.SAMN05444338_104176"/>
<organism evidence="7 8">
    <name type="scientific">Flavobacterium degerlachei</name>
    <dbReference type="NCBI Taxonomy" id="229203"/>
    <lineage>
        <taxon>Bacteria</taxon>
        <taxon>Pseudomonadati</taxon>
        <taxon>Bacteroidota</taxon>
        <taxon>Flavobacteriia</taxon>
        <taxon>Flavobacteriales</taxon>
        <taxon>Flavobacteriaceae</taxon>
        <taxon>Flavobacterium</taxon>
    </lineage>
</organism>
<keyword evidence="6" id="KW-0472">Membrane</keyword>
<reference evidence="8" key="1">
    <citation type="submission" date="2016-10" db="EMBL/GenBank/DDBJ databases">
        <authorList>
            <person name="Varghese N."/>
            <person name="Submissions S."/>
        </authorList>
    </citation>
    <scope>NUCLEOTIDE SEQUENCE [LARGE SCALE GENOMIC DNA]</scope>
    <source>
        <strain evidence="8">DSM 15718</strain>
    </source>
</reference>
<evidence type="ECO:0000256" key="6">
    <source>
        <dbReference type="SAM" id="Phobius"/>
    </source>
</evidence>
<dbReference type="EMBL" id="FNMV01000004">
    <property type="protein sequence ID" value="SDW72884.1"/>
    <property type="molecule type" value="Genomic_DNA"/>
</dbReference>
<keyword evidence="4 5" id="KW-0012">Acyltransferase</keyword>
<proteinExistence type="inferred from homology"/>
<dbReference type="PROSITE" id="PS00101">
    <property type="entry name" value="HEXAPEP_TRANSFERASES"/>
    <property type="match status" value="1"/>
</dbReference>
<name>A0A1H2VY25_9FLAO</name>
<dbReference type="Pfam" id="PF00132">
    <property type="entry name" value="Hexapep"/>
    <property type="match status" value="1"/>
</dbReference>
<dbReference type="GO" id="GO:0009001">
    <property type="term" value="F:serine O-acetyltransferase activity"/>
    <property type="evidence" value="ECO:0007669"/>
    <property type="project" value="UniProtKB-EC"/>
</dbReference>
<sequence length="191" mass="20664">MLNSILIMTVFKLIQSDYCKYKKYGGHFFAIVFLSQGFWAIFQYRIANGIYRKIRIPIVRHILLLFCLFWQKIVEITTGISIPASVQIGHSFYIGHFGGIILNGNAVIGNNCNISQGVTIGISGIENKRGVPVIGNDVYIGANAVLAGKIRVGNSVLIGACSMVNSSIADNAVVMGVPAVVISNHGSKGYI</sequence>
<dbReference type="InterPro" id="IPR011004">
    <property type="entry name" value="Trimer_LpxA-like_sf"/>
</dbReference>
<dbReference type="CDD" id="cd03354">
    <property type="entry name" value="LbH_SAT"/>
    <property type="match status" value="1"/>
</dbReference>
<keyword evidence="2 5" id="KW-0808">Transferase</keyword>
<dbReference type="InterPro" id="IPR001451">
    <property type="entry name" value="Hexapep"/>
</dbReference>
<evidence type="ECO:0000256" key="5">
    <source>
        <dbReference type="PIRNR" id="PIRNR000441"/>
    </source>
</evidence>
<protein>
    <recommendedName>
        <fullName evidence="5">Serine acetyltransferase</fullName>
        <ecNumber evidence="5">2.3.1.30</ecNumber>
    </recommendedName>
</protein>
<evidence type="ECO:0000256" key="1">
    <source>
        <dbReference type="ARBA" id="ARBA00007274"/>
    </source>
</evidence>
<dbReference type="AlphaFoldDB" id="A0A1H2VY25"/>
<evidence type="ECO:0000256" key="4">
    <source>
        <dbReference type="ARBA" id="ARBA00023315"/>
    </source>
</evidence>
<dbReference type="PANTHER" id="PTHR42811">
    <property type="entry name" value="SERINE ACETYLTRANSFERASE"/>
    <property type="match status" value="1"/>
</dbReference>